<dbReference type="InterPro" id="IPR048366">
    <property type="entry name" value="TNP-like_GBD"/>
</dbReference>
<dbReference type="Proteomes" id="UP001219518">
    <property type="component" value="Unassembled WGS sequence"/>
</dbReference>
<protein>
    <submittedName>
        <fullName evidence="2">54.7 kDa protein in IAP1-SOD intergenic region</fullName>
    </submittedName>
</protein>
<proteinExistence type="predicted"/>
<keyword evidence="3" id="KW-1185">Reference proteome</keyword>
<evidence type="ECO:0000259" key="1">
    <source>
        <dbReference type="Pfam" id="PF21788"/>
    </source>
</evidence>
<accession>A0AAE1HAZ5</accession>
<sequence length="166" mass="19304">MKTRKMYENGEDLSWEVIVKLYDHTMLDKFKTNKLTKAHFKLTAFSCMKVLPASQTMSRSVSTEISDLVEKNSVRQGHDTLELCQFITHVNGAFDCFNSSGDAQGKRNKLNSLLASYRSVDDPRFNYLLKDMLGLFRDWEADVKKEKKRKLYKGCQRENVYQQTVL</sequence>
<reference evidence="2" key="1">
    <citation type="submission" date="2021-07" db="EMBL/GenBank/DDBJ databases">
        <authorList>
            <person name="Catto M.A."/>
            <person name="Jacobson A."/>
            <person name="Kennedy G."/>
            <person name="Labadie P."/>
            <person name="Hunt B.G."/>
            <person name="Srinivasan R."/>
        </authorList>
    </citation>
    <scope>NUCLEOTIDE SEQUENCE</scope>
    <source>
        <strain evidence="2">PL_HMW_Pooled</strain>
        <tissue evidence="2">Head</tissue>
    </source>
</reference>
<organism evidence="2 3">
    <name type="scientific">Frankliniella fusca</name>
    <dbReference type="NCBI Taxonomy" id="407009"/>
    <lineage>
        <taxon>Eukaryota</taxon>
        <taxon>Metazoa</taxon>
        <taxon>Ecdysozoa</taxon>
        <taxon>Arthropoda</taxon>
        <taxon>Hexapoda</taxon>
        <taxon>Insecta</taxon>
        <taxon>Pterygota</taxon>
        <taxon>Neoptera</taxon>
        <taxon>Paraneoptera</taxon>
        <taxon>Thysanoptera</taxon>
        <taxon>Terebrantia</taxon>
        <taxon>Thripoidea</taxon>
        <taxon>Thripidae</taxon>
        <taxon>Frankliniella</taxon>
    </lineage>
</organism>
<gene>
    <name evidence="2" type="ORF">KUF71_000849</name>
</gene>
<name>A0AAE1HAZ5_9NEOP</name>
<comment type="caution">
    <text evidence="2">The sequence shown here is derived from an EMBL/GenBank/DDBJ whole genome shotgun (WGS) entry which is preliminary data.</text>
</comment>
<feature type="domain" description="Transposable element P transposase-like GTP-binding insertion" evidence="1">
    <location>
        <begin position="4"/>
        <end position="101"/>
    </location>
</feature>
<dbReference type="Pfam" id="PF21788">
    <property type="entry name" value="TNP-like_GBD"/>
    <property type="match status" value="1"/>
</dbReference>
<dbReference type="EMBL" id="JAHWGI010000838">
    <property type="protein sequence ID" value="KAK3918011.1"/>
    <property type="molecule type" value="Genomic_DNA"/>
</dbReference>
<evidence type="ECO:0000313" key="3">
    <source>
        <dbReference type="Proteomes" id="UP001219518"/>
    </source>
</evidence>
<evidence type="ECO:0000313" key="2">
    <source>
        <dbReference type="EMBL" id="KAK3918011.1"/>
    </source>
</evidence>
<reference evidence="2" key="2">
    <citation type="journal article" date="2023" name="BMC Genomics">
        <title>Pest status, molecular evolution, and epigenetic factors derived from the genome assembly of Frankliniella fusca, a thysanopteran phytovirus vector.</title>
        <authorList>
            <person name="Catto M.A."/>
            <person name="Labadie P.E."/>
            <person name="Jacobson A.L."/>
            <person name="Kennedy G.G."/>
            <person name="Srinivasan R."/>
            <person name="Hunt B.G."/>
        </authorList>
    </citation>
    <scope>NUCLEOTIDE SEQUENCE</scope>
    <source>
        <strain evidence="2">PL_HMW_Pooled</strain>
    </source>
</reference>
<dbReference type="AlphaFoldDB" id="A0AAE1HAZ5"/>